<sequence>MLLIESRVRLRTGISPSQTEGQTMEIRSETRSVDPAGVSSVTIEPEGTPLYSIRWSAVIAGFAVGLGVHVLFVLIGIAAGLAVVGAGERPEGESISIAAATWNTVSMLIAAFIGGYVASRSSGLRRTSDGMLHGVVSWGATMLFFAILTGSVTGNALGGMFGMAANTATTAAASAAAAPGESAVGELLSSLERGDRAAAVDLLQNRFGMSPDQANRAAEQALALTGRSPSGADAQAGGERIDVAQTASAASAWLSAAILLSLLAGAGGGLLGARGARRPIVPERHERHVVSTTPRRHVPTAG</sequence>
<evidence type="ECO:0008006" key="4">
    <source>
        <dbReference type="Google" id="ProtNLM"/>
    </source>
</evidence>
<accession>A0ABX1PIG6</accession>
<reference evidence="2" key="1">
    <citation type="submission" date="2019-12" db="EMBL/GenBank/DDBJ databases">
        <title>Comparative genomics gives insights into the taxonomy of the Azoarcus-Aromatoleum group and reveals separate origins of nif in the plant-associated Azoarcus and non-plant-associated Aromatoleum sub-groups.</title>
        <authorList>
            <person name="Lafos M."/>
            <person name="Maluk M."/>
            <person name="Batista M."/>
            <person name="Junghare M."/>
            <person name="Carmona M."/>
            <person name="Faoro H."/>
            <person name="Cruz L.M."/>
            <person name="Battistoni F."/>
            <person name="De Souza E."/>
            <person name="Pedrosa F."/>
            <person name="Chen W.-M."/>
            <person name="Poole P.S."/>
            <person name="Dixon R.A."/>
            <person name="James E.K."/>
        </authorList>
    </citation>
    <scope>NUCLEOTIDE SEQUENCE</scope>
    <source>
        <strain evidence="2">LuFRes1</strain>
    </source>
</reference>
<evidence type="ECO:0000313" key="3">
    <source>
        <dbReference type="Proteomes" id="UP000615989"/>
    </source>
</evidence>
<dbReference type="EMBL" id="WTVG01000012">
    <property type="protein sequence ID" value="NMG24300.1"/>
    <property type="molecule type" value="Genomic_DNA"/>
</dbReference>
<protein>
    <recommendedName>
        <fullName evidence="4">PhnA-like protein</fullName>
    </recommendedName>
</protein>
<dbReference type="Proteomes" id="UP000615989">
    <property type="component" value="Unassembled WGS sequence"/>
</dbReference>
<evidence type="ECO:0000256" key="1">
    <source>
        <dbReference type="SAM" id="Phobius"/>
    </source>
</evidence>
<evidence type="ECO:0000313" key="2">
    <source>
        <dbReference type="EMBL" id="NMG24300.1"/>
    </source>
</evidence>
<name>A0ABX1PIG6_9RHOO</name>
<organism evidence="2 3">
    <name type="scientific">Aromatoleum anaerobium</name>
    <dbReference type="NCBI Taxonomy" id="182180"/>
    <lineage>
        <taxon>Bacteria</taxon>
        <taxon>Pseudomonadati</taxon>
        <taxon>Pseudomonadota</taxon>
        <taxon>Betaproteobacteria</taxon>
        <taxon>Rhodocyclales</taxon>
        <taxon>Rhodocyclaceae</taxon>
        <taxon>Aromatoleum</taxon>
    </lineage>
</organism>
<comment type="caution">
    <text evidence="2">The sequence shown here is derived from an EMBL/GenBank/DDBJ whole genome shotgun (WGS) entry which is preliminary data.</text>
</comment>
<keyword evidence="1" id="KW-0472">Membrane</keyword>
<gene>
    <name evidence="2" type="ORF">GO606_06060</name>
</gene>
<dbReference type="RefSeq" id="WP_169117719.1">
    <property type="nucleotide sequence ID" value="NZ_WTVG02000040.1"/>
</dbReference>
<feature type="transmembrane region" description="Helical" evidence="1">
    <location>
        <begin position="57"/>
        <end position="83"/>
    </location>
</feature>
<feature type="transmembrane region" description="Helical" evidence="1">
    <location>
        <begin position="130"/>
        <end position="153"/>
    </location>
</feature>
<feature type="transmembrane region" description="Helical" evidence="1">
    <location>
        <begin position="95"/>
        <end position="118"/>
    </location>
</feature>
<proteinExistence type="predicted"/>
<keyword evidence="1" id="KW-0812">Transmembrane</keyword>
<keyword evidence="1" id="KW-1133">Transmembrane helix</keyword>
<keyword evidence="3" id="KW-1185">Reference proteome</keyword>
<feature type="transmembrane region" description="Helical" evidence="1">
    <location>
        <begin position="252"/>
        <end position="273"/>
    </location>
</feature>